<evidence type="ECO:0000313" key="5">
    <source>
        <dbReference type="RefSeq" id="XP_031749476.1"/>
    </source>
</evidence>
<keyword evidence="3" id="KW-0732">Signal</keyword>
<reference evidence="5" key="1">
    <citation type="submission" date="2025-08" db="UniProtKB">
        <authorList>
            <consortium name="RefSeq"/>
        </authorList>
    </citation>
    <scope>IDENTIFICATION</scope>
    <source>
        <strain evidence="5">Nigerian</strain>
        <tissue evidence="5">Liver and blood</tissue>
    </source>
</reference>
<accession>A0A8J1IYA9</accession>
<dbReference type="Xenbase" id="XB-GENE-29093095">
    <property type="gene designation" value="LOC116407721"/>
</dbReference>
<dbReference type="OMA" id="YVEYKEP"/>
<keyword evidence="4" id="KW-1185">Reference proteome</keyword>
<dbReference type="Proteomes" id="UP000008143">
    <property type="component" value="Chromosome 9"/>
</dbReference>
<feature type="compositionally biased region" description="Basic residues" evidence="1">
    <location>
        <begin position="142"/>
        <end position="152"/>
    </location>
</feature>
<feature type="chain" id="PRO_5035318525" evidence="3">
    <location>
        <begin position="27"/>
        <end position="205"/>
    </location>
</feature>
<dbReference type="KEGG" id="xtr:116407721"/>
<keyword evidence="2" id="KW-0812">Transmembrane</keyword>
<dbReference type="RefSeq" id="XP_031749476.1">
    <property type="nucleotide sequence ID" value="XM_031893616.1"/>
</dbReference>
<evidence type="ECO:0000256" key="2">
    <source>
        <dbReference type="SAM" id="Phobius"/>
    </source>
</evidence>
<dbReference type="GeneID" id="116407721"/>
<sequence length="205" mass="22994">MISNHLKLWIFLGLCIICLLRTPVTAQDYDYVEYKEPEIGKLIEPAKNNETTIATEQVTKVHHGLHKSTTTSSISKEDIYIITIALLLALIVALGTGWYLHCRFMLLKENFKIAKPLDIDIEKGPNPEPITPQVPPAEKSQKQAKKTKKGKQPKVMAQSESQKKKKKKKTQENTNAPANATEQKNQKKVQAPKKQKGTKKANGAK</sequence>
<feature type="compositionally biased region" description="Polar residues" evidence="1">
    <location>
        <begin position="172"/>
        <end position="183"/>
    </location>
</feature>
<protein>
    <submittedName>
        <fullName evidence="5">Uncharacterized protein LOC116407721</fullName>
    </submittedName>
</protein>
<name>A0A8J1IYA9_XENTR</name>
<feature type="compositionally biased region" description="Pro residues" evidence="1">
    <location>
        <begin position="126"/>
        <end position="135"/>
    </location>
</feature>
<evidence type="ECO:0000313" key="4">
    <source>
        <dbReference type="Proteomes" id="UP000008143"/>
    </source>
</evidence>
<evidence type="ECO:0000256" key="3">
    <source>
        <dbReference type="SAM" id="SignalP"/>
    </source>
</evidence>
<dbReference type="OrthoDB" id="10586695at2759"/>
<feature type="region of interest" description="Disordered" evidence="1">
    <location>
        <begin position="119"/>
        <end position="205"/>
    </location>
</feature>
<keyword evidence="2" id="KW-0472">Membrane</keyword>
<keyword evidence="2" id="KW-1133">Transmembrane helix</keyword>
<dbReference type="AlphaFoldDB" id="A0A8J1IYA9"/>
<evidence type="ECO:0000313" key="6">
    <source>
        <dbReference type="Xenbase" id="XB-GENE-29093095"/>
    </source>
</evidence>
<dbReference type="AGR" id="Xenbase:XB-GENE-29093095"/>
<proteinExistence type="predicted"/>
<gene>
    <name evidence="5 6" type="primary">LOC116407721</name>
</gene>
<feature type="transmembrane region" description="Helical" evidence="2">
    <location>
        <begin position="79"/>
        <end position="100"/>
    </location>
</feature>
<evidence type="ECO:0000256" key="1">
    <source>
        <dbReference type="SAM" id="MobiDB-lite"/>
    </source>
</evidence>
<feature type="compositionally biased region" description="Basic residues" evidence="1">
    <location>
        <begin position="186"/>
        <end position="199"/>
    </location>
</feature>
<feature type="signal peptide" evidence="3">
    <location>
        <begin position="1"/>
        <end position="26"/>
    </location>
</feature>
<organism evidence="4 5">
    <name type="scientific">Xenopus tropicalis</name>
    <name type="common">Western clawed frog</name>
    <name type="synonym">Silurana tropicalis</name>
    <dbReference type="NCBI Taxonomy" id="8364"/>
    <lineage>
        <taxon>Eukaryota</taxon>
        <taxon>Metazoa</taxon>
        <taxon>Chordata</taxon>
        <taxon>Craniata</taxon>
        <taxon>Vertebrata</taxon>
        <taxon>Euteleostomi</taxon>
        <taxon>Amphibia</taxon>
        <taxon>Batrachia</taxon>
        <taxon>Anura</taxon>
        <taxon>Pipoidea</taxon>
        <taxon>Pipidae</taxon>
        <taxon>Xenopodinae</taxon>
        <taxon>Xenopus</taxon>
        <taxon>Silurana</taxon>
    </lineage>
</organism>